<feature type="transmembrane region" description="Helical" evidence="26">
    <location>
        <begin position="424"/>
        <end position="449"/>
    </location>
</feature>
<feature type="domain" description="Major facilitator superfamily (MFS) profile" evidence="27">
    <location>
        <begin position="53"/>
        <end position="454"/>
    </location>
</feature>
<evidence type="ECO:0000256" key="7">
    <source>
        <dbReference type="ARBA" id="ARBA00023228"/>
    </source>
</evidence>
<comment type="catalytic activity">
    <reaction evidence="18">
        <text>L-histidyl-L-alpha-amino acid(out) = L-histidyl-L-alpha-amino acid(in)</text>
        <dbReference type="Rhea" id="RHEA:79379"/>
        <dbReference type="ChEBI" id="CHEBI:229964"/>
    </reaction>
</comment>
<comment type="subunit">
    <text evidence="24">Homodimer. Interacts with lysosomal protein GLMP (via lumenal domain); the interaction starts while both proteins are still in the endoplasmic reticulum and is required for stabilization of MFSD1 in lysosomes but has no direct effect on its targeting to lysosomes or transporter activity.</text>
</comment>
<evidence type="ECO:0000256" key="1">
    <source>
        <dbReference type="ARBA" id="ARBA00004155"/>
    </source>
</evidence>
<dbReference type="OMA" id="CVLYYSA"/>
<comment type="caution">
    <text evidence="28">The sequence shown here is derived from an EMBL/GenBank/DDBJ whole genome shotgun (WGS) entry which is preliminary data.</text>
</comment>
<evidence type="ECO:0000256" key="22">
    <source>
        <dbReference type="ARBA" id="ARBA00045018"/>
    </source>
</evidence>
<comment type="catalytic activity">
    <reaction evidence="15">
        <text>L-arginyl-L-alpha-amino acid(out) = L-arginyl-L-alpha-amino acid(in)</text>
        <dbReference type="Rhea" id="RHEA:79371"/>
        <dbReference type="ChEBI" id="CHEBI:84315"/>
    </reaction>
</comment>
<keyword evidence="7" id="KW-0458">Lysosome</keyword>
<comment type="catalytic activity">
    <reaction evidence="16">
        <text>L-lysyl-L-lysine(out) = L-lysyl-L-lysine(in)</text>
        <dbReference type="Rhea" id="RHEA:79403"/>
        <dbReference type="ChEBI" id="CHEBI:229956"/>
    </reaction>
</comment>
<dbReference type="InterPro" id="IPR036259">
    <property type="entry name" value="MFS_trans_sf"/>
</dbReference>
<dbReference type="InterPro" id="IPR011701">
    <property type="entry name" value="MFS"/>
</dbReference>
<dbReference type="OrthoDB" id="424834at2759"/>
<dbReference type="Proteomes" id="UP000198287">
    <property type="component" value="Unassembled WGS sequence"/>
</dbReference>
<dbReference type="AlphaFoldDB" id="A0A226DLU9"/>
<evidence type="ECO:0000256" key="11">
    <source>
        <dbReference type="ARBA" id="ARBA00044884"/>
    </source>
</evidence>
<evidence type="ECO:0000313" key="28">
    <source>
        <dbReference type="EMBL" id="OXA45627.1"/>
    </source>
</evidence>
<dbReference type="InterPro" id="IPR052187">
    <property type="entry name" value="MFSD1"/>
</dbReference>
<keyword evidence="29" id="KW-1185">Reference proteome</keyword>
<comment type="catalytic activity">
    <reaction evidence="12">
        <text>L-lysyl-L-alpha-amino acid(out) = L-lysyl-L-alpha-amino acid(in)</text>
        <dbReference type="Rhea" id="RHEA:79387"/>
        <dbReference type="ChEBI" id="CHEBI:229965"/>
    </reaction>
</comment>
<comment type="catalytic activity">
    <reaction evidence="11">
        <text>L-alpha-aminoacyl-L-histidine(out) = L-alpha-aminoacyl-L-histidine(in)</text>
        <dbReference type="Rhea" id="RHEA:79375"/>
        <dbReference type="ChEBI" id="CHEBI:229967"/>
    </reaction>
</comment>
<proteinExistence type="inferred from homology"/>
<keyword evidence="6 26" id="KW-0472">Membrane</keyword>
<sequence>MARILDDGGDTDVLTGGGSTDTRDYGESSVETRSGGQGGCWFSCCDPRSSLHRFIVLLFMCFLGFGSYFCYDNPGALQDNFMKDMDITTAQFTYLYSFYSWPNVVLCFVGGFLLDSVFGIRLGTVIFCIFLVIGQIVFALGGIFDMFWLMLLGRFIFGIGGESLAVAQNAYAVSWFKGKELNMVFGLQLSFARVGSTVNFNLMEPLYKWMNTSYKGHTCTGIVLMIAGATCILSLFCAAALAIFDFRAEKILKKQTLGSGEKIRLSDVRYFPVSFWLMCGSCVAYYVAIFPFIGLGKVFFIRKFDFTPEGANAVNSILYIVSAVASPLFGLLVDRTGRNVFYVFISILVTIGAHGILAFTFLNPYVGMCIMGLSYSMLASALWPMVALVIPEHQLGTAYGIMQAVQNFGLAVITSVAGEIVDTGGYLLLEVFFIAWLCLSLACTVLLWLHDSSHSAGLLNMSIDDRDRWEHDKMLAESLERDELYRVAIPTTSATTAIKSDFLTRNRYLSRIGAPLPSSYDPTIGRLLHRPMIR</sequence>
<evidence type="ECO:0000256" key="10">
    <source>
        <dbReference type="ARBA" id="ARBA00044881"/>
    </source>
</evidence>
<comment type="catalytic activity">
    <reaction evidence="17">
        <text>L-arginyl-glycine(out) = L-arginyl-glycine(in)</text>
        <dbReference type="Rhea" id="RHEA:79391"/>
        <dbReference type="ChEBI" id="CHEBI:229955"/>
    </reaction>
</comment>
<comment type="subcellular location">
    <subcellularLocation>
        <location evidence="1">Lysosome membrane</location>
        <topology evidence="1">Multi-pass membrane protein</topology>
    </subcellularLocation>
</comment>
<dbReference type="CDD" id="cd17340">
    <property type="entry name" value="MFS_MFSD1"/>
    <property type="match status" value="1"/>
</dbReference>
<feature type="transmembrane region" description="Helical" evidence="26">
    <location>
        <begin position="365"/>
        <end position="390"/>
    </location>
</feature>
<keyword evidence="3" id="KW-0813">Transport</keyword>
<feature type="region of interest" description="Disordered" evidence="25">
    <location>
        <begin position="1"/>
        <end position="36"/>
    </location>
</feature>
<keyword evidence="5 26" id="KW-1133">Transmembrane helix</keyword>
<keyword evidence="4 26" id="KW-0812">Transmembrane</keyword>
<comment type="catalytic activity">
    <reaction evidence="19">
        <text>L-alanyl-L-lysine(out) = L-alanyl-L-lysine(in)</text>
        <dbReference type="Rhea" id="RHEA:79415"/>
        <dbReference type="ChEBI" id="CHEBI:192470"/>
    </reaction>
</comment>
<evidence type="ECO:0000256" key="17">
    <source>
        <dbReference type="ARBA" id="ARBA00044903"/>
    </source>
</evidence>
<evidence type="ECO:0000256" key="14">
    <source>
        <dbReference type="ARBA" id="ARBA00044898"/>
    </source>
</evidence>
<comment type="catalytic activity">
    <reaction evidence="8">
        <text>L-lysyl-L-alanine(out) = L-lysyl-L-alanine(in)</text>
        <dbReference type="Rhea" id="RHEA:79399"/>
        <dbReference type="ChEBI" id="CHEBI:229954"/>
    </reaction>
</comment>
<reference evidence="28 29" key="1">
    <citation type="submission" date="2015-12" db="EMBL/GenBank/DDBJ databases">
        <title>The genome of Folsomia candida.</title>
        <authorList>
            <person name="Faddeeva A."/>
            <person name="Derks M.F."/>
            <person name="Anvar Y."/>
            <person name="Smit S."/>
            <person name="Van Straalen N."/>
            <person name="Roelofs D."/>
        </authorList>
    </citation>
    <scope>NUCLEOTIDE SEQUENCE [LARGE SCALE GENOMIC DNA]</scope>
    <source>
        <strain evidence="28 29">VU population</strain>
        <tissue evidence="28">Whole body</tissue>
    </source>
</reference>
<evidence type="ECO:0000256" key="20">
    <source>
        <dbReference type="ARBA" id="ARBA00044924"/>
    </source>
</evidence>
<feature type="transmembrane region" description="Helical" evidence="26">
    <location>
        <begin position="340"/>
        <end position="359"/>
    </location>
</feature>
<feature type="transmembrane region" description="Helical" evidence="26">
    <location>
        <begin position="92"/>
        <end position="114"/>
    </location>
</feature>
<evidence type="ECO:0000256" key="4">
    <source>
        <dbReference type="ARBA" id="ARBA00022692"/>
    </source>
</evidence>
<comment type="similarity">
    <text evidence="2">Belongs to the major facilitator superfamily.</text>
</comment>
<comment type="catalytic activity">
    <reaction evidence="9">
        <text>L-histidyl-glycine(out) = L-histidyl-glycine(in)</text>
        <dbReference type="Rhea" id="RHEA:79395"/>
        <dbReference type="ChEBI" id="CHEBI:229957"/>
    </reaction>
</comment>
<comment type="catalytic activity">
    <reaction evidence="13">
        <text>L-alpha-aminoacyl-L-lysine(out) = L-alpha-aminoacyl-L-lysine(in)</text>
        <dbReference type="Rhea" id="RHEA:79383"/>
        <dbReference type="ChEBI" id="CHEBI:229966"/>
    </reaction>
</comment>
<feature type="transmembrane region" description="Helical" evidence="26">
    <location>
        <begin position="120"/>
        <end position="144"/>
    </location>
</feature>
<evidence type="ECO:0000256" key="18">
    <source>
        <dbReference type="ARBA" id="ARBA00044912"/>
    </source>
</evidence>
<evidence type="ECO:0000256" key="6">
    <source>
        <dbReference type="ARBA" id="ARBA00023136"/>
    </source>
</evidence>
<comment type="catalytic activity">
    <reaction evidence="10">
        <text>L-alpha-aminoacyl-L-arginine(out) = L-alpha-aminoacyl-L-arginine(in)</text>
        <dbReference type="Rhea" id="RHEA:79367"/>
        <dbReference type="ChEBI" id="CHEBI:229968"/>
    </reaction>
</comment>
<accession>A0A226DLU9</accession>
<feature type="transmembrane region" description="Helical" evidence="26">
    <location>
        <begin position="270"/>
        <end position="293"/>
    </location>
</feature>
<evidence type="ECO:0000256" key="23">
    <source>
        <dbReference type="ARBA" id="ARBA00045709"/>
    </source>
</evidence>
<dbReference type="GO" id="GO:0005765">
    <property type="term" value="C:lysosomal membrane"/>
    <property type="evidence" value="ECO:0007669"/>
    <property type="project" value="UniProtKB-SubCell"/>
</dbReference>
<feature type="transmembrane region" description="Helical" evidence="26">
    <location>
        <begin position="397"/>
        <end position="418"/>
    </location>
</feature>
<evidence type="ECO:0000256" key="3">
    <source>
        <dbReference type="ARBA" id="ARBA00022448"/>
    </source>
</evidence>
<feature type="transmembrane region" description="Helical" evidence="26">
    <location>
        <begin position="51"/>
        <end position="71"/>
    </location>
</feature>
<feature type="transmembrane region" description="Helical" evidence="26">
    <location>
        <begin position="222"/>
        <end position="244"/>
    </location>
</feature>
<evidence type="ECO:0000256" key="26">
    <source>
        <dbReference type="SAM" id="Phobius"/>
    </source>
</evidence>
<organism evidence="28 29">
    <name type="scientific">Folsomia candida</name>
    <name type="common">Springtail</name>
    <dbReference type="NCBI Taxonomy" id="158441"/>
    <lineage>
        <taxon>Eukaryota</taxon>
        <taxon>Metazoa</taxon>
        <taxon>Ecdysozoa</taxon>
        <taxon>Arthropoda</taxon>
        <taxon>Hexapoda</taxon>
        <taxon>Collembola</taxon>
        <taxon>Entomobryomorpha</taxon>
        <taxon>Isotomoidea</taxon>
        <taxon>Isotomidae</taxon>
        <taxon>Proisotominae</taxon>
        <taxon>Folsomia</taxon>
    </lineage>
</organism>
<dbReference type="Gene3D" id="1.20.1250.20">
    <property type="entry name" value="MFS general substrate transporter like domains"/>
    <property type="match status" value="2"/>
</dbReference>
<evidence type="ECO:0000259" key="27">
    <source>
        <dbReference type="PROSITE" id="PS50850"/>
    </source>
</evidence>
<dbReference type="PANTHER" id="PTHR23512:SF3">
    <property type="entry name" value="MAJOR FACILITATOR SUPERFAMILY DOMAIN-CONTAINING PROTEIN 1"/>
    <property type="match status" value="1"/>
</dbReference>
<evidence type="ECO:0000256" key="5">
    <source>
        <dbReference type="ARBA" id="ARBA00022989"/>
    </source>
</evidence>
<comment type="function">
    <text evidence="23">Lysosomal dipeptide uniporter that selectively exports lysine, arginine or histidine-containing dipeptides with a net positive charge from the lysosome lumen into the cytosol. Could play a role in a specific type of protein O-glycosylation indirectly regulating macrophages migration and tissue invasion. Also essential for liver homeostasis.</text>
</comment>
<dbReference type="GO" id="GO:0022857">
    <property type="term" value="F:transmembrane transporter activity"/>
    <property type="evidence" value="ECO:0007669"/>
    <property type="project" value="InterPro"/>
</dbReference>
<evidence type="ECO:0000256" key="21">
    <source>
        <dbReference type="ARBA" id="ARBA00044985"/>
    </source>
</evidence>
<protein>
    <recommendedName>
        <fullName evidence="21">Lysosomal dipeptide transporter MFSD1</fullName>
    </recommendedName>
    <alternativeName>
        <fullName evidence="22">Major facilitator superfamily domain-containing protein 1</fullName>
    </alternativeName>
</protein>
<dbReference type="PROSITE" id="PS50850">
    <property type="entry name" value="MFS"/>
    <property type="match status" value="1"/>
</dbReference>
<evidence type="ECO:0000256" key="24">
    <source>
        <dbReference type="ARBA" id="ARBA00046376"/>
    </source>
</evidence>
<comment type="catalytic activity">
    <reaction evidence="14">
        <text>L-aspartyl-L-lysine(out) = L-aspartyl-L-lysine(in)</text>
        <dbReference type="Rhea" id="RHEA:79411"/>
        <dbReference type="ChEBI" id="CHEBI:229953"/>
    </reaction>
</comment>
<evidence type="ECO:0000256" key="19">
    <source>
        <dbReference type="ARBA" id="ARBA00044919"/>
    </source>
</evidence>
<evidence type="ECO:0000256" key="2">
    <source>
        <dbReference type="ARBA" id="ARBA00008335"/>
    </source>
</evidence>
<feature type="transmembrane region" description="Helical" evidence="26">
    <location>
        <begin position="313"/>
        <end position="333"/>
    </location>
</feature>
<evidence type="ECO:0000256" key="13">
    <source>
        <dbReference type="ARBA" id="ARBA00044893"/>
    </source>
</evidence>
<dbReference type="PANTHER" id="PTHR23512">
    <property type="entry name" value="MAJOR FACILITATOR SUPERFAMILY DOMAIN-CONTAINING PROTEIN 1"/>
    <property type="match status" value="1"/>
</dbReference>
<dbReference type="STRING" id="158441.A0A226DLU9"/>
<evidence type="ECO:0000256" key="25">
    <source>
        <dbReference type="SAM" id="MobiDB-lite"/>
    </source>
</evidence>
<evidence type="ECO:0000256" key="8">
    <source>
        <dbReference type="ARBA" id="ARBA00044876"/>
    </source>
</evidence>
<evidence type="ECO:0000256" key="16">
    <source>
        <dbReference type="ARBA" id="ARBA00044900"/>
    </source>
</evidence>
<dbReference type="Pfam" id="PF07690">
    <property type="entry name" value="MFS_1"/>
    <property type="match status" value="1"/>
</dbReference>
<evidence type="ECO:0000256" key="15">
    <source>
        <dbReference type="ARBA" id="ARBA00044899"/>
    </source>
</evidence>
<comment type="catalytic activity">
    <reaction evidence="20">
        <text>L-lysyl-glycine(out) = L-lysyl-glycine(in)</text>
        <dbReference type="Rhea" id="RHEA:79407"/>
        <dbReference type="ChEBI" id="CHEBI:191202"/>
    </reaction>
</comment>
<evidence type="ECO:0000256" key="9">
    <source>
        <dbReference type="ARBA" id="ARBA00044878"/>
    </source>
</evidence>
<evidence type="ECO:0000256" key="12">
    <source>
        <dbReference type="ARBA" id="ARBA00044891"/>
    </source>
</evidence>
<evidence type="ECO:0000313" key="29">
    <source>
        <dbReference type="Proteomes" id="UP000198287"/>
    </source>
</evidence>
<gene>
    <name evidence="28" type="ORF">Fcan01_19677</name>
</gene>
<name>A0A226DLU9_FOLCA</name>
<dbReference type="InterPro" id="IPR020846">
    <property type="entry name" value="MFS_dom"/>
</dbReference>
<dbReference type="EMBL" id="LNIX01000017">
    <property type="protein sequence ID" value="OXA45627.1"/>
    <property type="molecule type" value="Genomic_DNA"/>
</dbReference>
<dbReference type="SUPFAM" id="SSF103473">
    <property type="entry name" value="MFS general substrate transporter"/>
    <property type="match status" value="1"/>
</dbReference>